<organism evidence="1 2">
    <name type="scientific">Klebsiella pneumoniae</name>
    <dbReference type="NCBI Taxonomy" id="573"/>
    <lineage>
        <taxon>Bacteria</taxon>
        <taxon>Pseudomonadati</taxon>
        <taxon>Pseudomonadota</taxon>
        <taxon>Gammaproteobacteria</taxon>
        <taxon>Enterobacterales</taxon>
        <taxon>Enterobacteriaceae</taxon>
        <taxon>Klebsiella/Raoultella group</taxon>
        <taxon>Klebsiella</taxon>
        <taxon>Klebsiella pneumoniae complex</taxon>
    </lineage>
</organism>
<gene>
    <name evidence="1" type="ORF">J4734_11135</name>
</gene>
<dbReference type="EMBL" id="JAGETO010000038">
    <property type="protein sequence ID" value="MBO2029254.1"/>
    <property type="molecule type" value="Genomic_DNA"/>
</dbReference>
<dbReference type="AlphaFoldDB" id="A0A939NSB4"/>
<name>A0A939NSB4_KLEPN</name>
<evidence type="ECO:0000313" key="1">
    <source>
        <dbReference type="EMBL" id="MBO2029254.1"/>
    </source>
</evidence>
<proteinExistence type="predicted"/>
<sequence>MAAAPAAYSSGSDCLRPGKQLRRRAMASGTELLLCRVAAAPAAYLSGSDCLLWPGKQRRRRAMASGTGCVYTGGGCATRPTTPNHRWRRAAETAGAGGLNIAETFPEVGQPAWMRAEGRVLQGRCLGPTRSLQG</sequence>
<comment type="caution">
    <text evidence="1">The sequence shown here is derived from an EMBL/GenBank/DDBJ whole genome shotgun (WGS) entry which is preliminary data.</text>
</comment>
<evidence type="ECO:0000313" key="2">
    <source>
        <dbReference type="Proteomes" id="UP000664620"/>
    </source>
</evidence>
<dbReference type="Proteomes" id="UP000664620">
    <property type="component" value="Unassembled WGS sequence"/>
</dbReference>
<accession>A0A939NSB4</accession>
<protein>
    <submittedName>
        <fullName evidence="1">Uncharacterized protein</fullName>
    </submittedName>
</protein>
<reference evidence="1" key="1">
    <citation type="submission" date="2021-03" db="EMBL/GenBank/DDBJ databases">
        <title>Molecular epidemiology and mechanisms of colistin and carbapenem resistance in Enterobacteriaceae from clinical isolates, the environment and porcine samples in Pretoria, South Africa.</title>
        <authorList>
            <person name="Bogoshi D."/>
            <person name="Mbelle N.M."/>
            <person name="Naidoo V."/>
            <person name="Osei Sekyere J."/>
        </authorList>
    </citation>
    <scope>NUCLEOTIDE SEQUENCE</scope>
    <source>
        <strain evidence="1">C034</strain>
    </source>
</reference>